<evidence type="ECO:0000256" key="2">
    <source>
        <dbReference type="SAM" id="SignalP"/>
    </source>
</evidence>
<name>A0A0C9MT72_SPHPI</name>
<feature type="region of interest" description="Disordered" evidence="1">
    <location>
        <begin position="162"/>
        <end position="200"/>
    </location>
</feature>
<protein>
    <submittedName>
        <fullName evidence="3">DNA, contig: SP630</fullName>
    </submittedName>
</protein>
<organism evidence="3 4">
    <name type="scientific">Sphingomonas paucimobilis NBRC 13935</name>
    <dbReference type="NCBI Taxonomy" id="1219050"/>
    <lineage>
        <taxon>Bacteria</taxon>
        <taxon>Pseudomonadati</taxon>
        <taxon>Pseudomonadota</taxon>
        <taxon>Alphaproteobacteria</taxon>
        <taxon>Sphingomonadales</taxon>
        <taxon>Sphingomonadaceae</taxon>
        <taxon>Sphingomonas</taxon>
    </lineage>
</organism>
<sequence length="200" mass="21684">MMTKTWWLAAMVLGASAGAAEAKDTTPCPKDLICASDPNSVGGAMMRAGYQGLVDTDGEGDPMIVSSAAGYKFNIYFYDCEAHKQCASLQFSMRLTPSERRDLNFVNKWNSEKRFGQLALTKDGDLRLTHDMSTVGGITRANFTDVVEWWSSTMGTLETFLKANPPEEPMRTVPAPPVKTTTDRTAGGGQSSRPSREAGA</sequence>
<accession>A0A0C9MT72</accession>
<dbReference type="EMBL" id="BBJS01000030">
    <property type="protein sequence ID" value="GAN13911.1"/>
    <property type="molecule type" value="Genomic_DNA"/>
</dbReference>
<gene>
    <name evidence="3" type="ORF">SP6_30_00510</name>
</gene>
<evidence type="ECO:0000256" key="1">
    <source>
        <dbReference type="SAM" id="MobiDB-lite"/>
    </source>
</evidence>
<proteinExistence type="predicted"/>
<dbReference type="Pfam" id="PF10722">
    <property type="entry name" value="YbjN"/>
    <property type="match status" value="1"/>
</dbReference>
<evidence type="ECO:0000313" key="4">
    <source>
        <dbReference type="Proteomes" id="UP000032025"/>
    </source>
</evidence>
<dbReference type="InterPro" id="IPR019660">
    <property type="entry name" value="Put_sensory_transdc_reg_YbjN"/>
</dbReference>
<feature type="chain" id="PRO_5002209630" evidence="2">
    <location>
        <begin position="23"/>
        <end position="200"/>
    </location>
</feature>
<keyword evidence="4" id="KW-1185">Reference proteome</keyword>
<reference evidence="3 4" key="1">
    <citation type="submission" date="2014-08" db="EMBL/GenBank/DDBJ databases">
        <title>Whole genome shotgun sequence of Sphingomonas paucimobilis NBRC 13935.</title>
        <authorList>
            <person name="Hosoyama A."/>
            <person name="Hashimoto M."/>
            <person name="Hosoyama Y."/>
            <person name="Noguchi M."/>
            <person name="Uohara A."/>
            <person name="Ohji S."/>
            <person name="Katano-Makiyama Y."/>
            <person name="Ichikawa N."/>
            <person name="Kimura A."/>
            <person name="Yamazoe A."/>
            <person name="Fujita N."/>
        </authorList>
    </citation>
    <scope>NUCLEOTIDE SEQUENCE [LARGE SCALE GENOMIC DNA]</scope>
    <source>
        <strain evidence="3 4">NBRC 13935</strain>
    </source>
</reference>
<dbReference type="CDD" id="cd17511">
    <property type="entry name" value="YbjN_AmyR-like"/>
    <property type="match status" value="1"/>
</dbReference>
<evidence type="ECO:0000313" key="3">
    <source>
        <dbReference type="EMBL" id="GAN13911.1"/>
    </source>
</evidence>
<dbReference type="AlphaFoldDB" id="A0A0C9MT72"/>
<keyword evidence="2" id="KW-0732">Signal</keyword>
<feature type="signal peptide" evidence="2">
    <location>
        <begin position="1"/>
        <end position="22"/>
    </location>
</feature>
<comment type="caution">
    <text evidence="3">The sequence shown here is derived from an EMBL/GenBank/DDBJ whole genome shotgun (WGS) entry which is preliminary data.</text>
</comment>
<dbReference type="Proteomes" id="UP000032025">
    <property type="component" value="Unassembled WGS sequence"/>
</dbReference>